<reference evidence="1 2" key="1">
    <citation type="submission" date="2017-06" db="EMBL/GenBank/DDBJ databases">
        <title>Cmopartive genomic analysis of Ambrosia Fusariam Clade fungi.</title>
        <authorList>
            <person name="Stajich J.E."/>
            <person name="Carrillo J."/>
            <person name="Kijimoto T."/>
            <person name="Eskalen A."/>
            <person name="O'Donnell K."/>
            <person name="Kasson M."/>
        </authorList>
    </citation>
    <scope>NUCLEOTIDE SEQUENCE [LARGE SCALE GENOMIC DNA]</scope>
    <source>
        <strain evidence="1 2">NRRL 20438</strain>
    </source>
</reference>
<gene>
    <name evidence="1" type="ORF">CDV31_011781</name>
</gene>
<name>A0A428TEJ3_9HYPO</name>
<evidence type="ECO:0000313" key="2">
    <source>
        <dbReference type="Proteomes" id="UP000288429"/>
    </source>
</evidence>
<dbReference type="Proteomes" id="UP000288429">
    <property type="component" value="Unassembled WGS sequence"/>
</dbReference>
<proteinExistence type="predicted"/>
<organism evidence="1 2">
    <name type="scientific">Fusarium ambrosium</name>
    <dbReference type="NCBI Taxonomy" id="131363"/>
    <lineage>
        <taxon>Eukaryota</taxon>
        <taxon>Fungi</taxon>
        <taxon>Dikarya</taxon>
        <taxon>Ascomycota</taxon>
        <taxon>Pezizomycotina</taxon>
        <taxon>Sordariomycetes</taxon>
        <taxon>Hypocreomycetidae</taxon>
        <taxon>Hypocreales</taxon>
        <taxon>Nectriaceae</taxon>
        <taxon>Fusarium</taxon>
        <taxon>Fusarium solani species complex</taxon>
    </lineage>
</organism>
<dbReference type="AlphaFoldDB" id="A0A428TEJ3"/>
<dbReference type="PANTHER" id="PTHR40780:SF2">
    <property type="entry name" value="DUF3669 DOMAIN-CONTAINING PROTEIN"/>
    <property type="match status" value="1"/>
</dbReference>
<dbReference type="PANTHER" id="PTHR40780">
    <property type="entry name" value="DUF3669 DOMAIN-CONTAINING PROTEIN"/>
    <property type="match status" value="1"/>
</dbReference>
<protein>
    <recommendedName>
        <fullName evidence="3">DUF3669 domain-containing protein</fullName>
    </recommendedName>
</protein>
<comment type="caution">
    <text evidence="1">The sequence shown here is derived from an EMBL/GenBank/DDBJ whole genome shotgun (WGS) entry which is preliminary data.</text>
</comment>
<dbReference type="EMBL" id="NIZV01000206">
    <property type="protein sequence ID" value="RSM00457.1"/>
    <property type="molecule type" value="Genomic_DNA"/>
</dbReference>
<evidence type="ECO:0000313" key="1">
    <source>
        <dbReference type="EMBL" id="RSM00457.1"/>
    </source>
</evidence>
<accession>A0A428TEJ3</accession>
<sequence>MSDRGTKRTADMMSGESQTITDYLESALDILPPLSVLGVALKPGISILTDSPNRDSFDNIYAFSEIGYGSTSCIIHKPEQPFVVKKLHPCLSRANDLVTRAAKEAKLAMEVFQVFDTYEPESNIRINVPGNAEAIDDWETFWHRHANNLPHLLRVPTPAIQMDTIYSLPKVVGRALIQQYYPRQAGSNMDPYVVEEILNEPDNQHCLVQPCLGLDTYLREPGDFKLRNFELSVTDMRGIGLNTVDLSKAIGEAFALLHYHCGLSGTGVSFAFGTSRSKPFPLYIVDLYLFDFGDCWKIDRGGAADELGLDIANTMLKPNIRKFIPSPLQSPALYEIFKDAYIEHAKKALDNENNPTPHNVMKQYERRAAREFW</sequence>
<evidence type="ECO:0008006" key="3">
    <source>
        <dbReference type="Google" id="ProtNLM"/>
    </source>
</evidence>
<keyword evidence="2" id="KW-1185">Reference proteome</keyword>